<accession>A0A5Q0BHC8</accession>
<keyword evidence="1" id="KW-0812">Transmembrane</keyword>
<dbReference type="Pfam" id="PF09489">
    <property type="entry name" value="CbtB"/>
    <property type="match status" value="1"/>
</dbReference>
<organism evidence="2 3">
    <name type="scientific">Candidatus Methylospira mobilis</name>
    <dbReference type="NCBI Taxonomy" id="1808979"/>
    <lineage>
        <taxon>Bacteria</taxon>
        <taxon>Pseudomonadati</taxon>
        <taxon>Pseudomonadota</taxon>
        <taxon>Gammaproteobacteria</taxon>
        <taxon>Methylococcales</taxon>
        <taxon>Methylococcaceae</taxon>
        <taxon>Candidatus Methylospira</taxon>
    </lineage>
</organism>
<evidence type="ECO:0000256" key="1">
    <source>
        <dbReference type="SAM" id="Phobius"/>
    </source>
</evidence>
<gene>
    <name evidence="2" type="ORF">F6R98_12155</name>
</gene>
<dbReference type="AlphaFoldDB" id="A0A5Q0BHC8"/>
<keyword evidence="3" id="KW-1185">Reference proteome</keyword>
<proteinExistence type="predicted"/>
<evidence type="ECO:0000313" key="2">
    <source>
        <dbReference type="EMBL" id="QFY43275.1"/>
    </source>
</evidence>
<dbReference type="InterPro" id="IPR012667">
    <property type="entry name" value="CbtB_put"/>
</dbReference>
<protein>
    <submittedName>
        <fullName evidence="2">Cobalt transporter</fullName>
    </submittedName>
</protein>
<keyword evidence="1" id="KW-1133">Transmembrane helix</keyword>
<dbReference type="Proteomes" id="UP000325755">
    <property type="component" value="Chromosome"/>
</dbReference>
<dbReference type="KEGG" id="mmob:F6R98_12155"/>
<dbReference type="NCBIfam" id="TIGR02459">
    <property type="entry name" value="CbtB"/>
    <property type="match status" value="1"/>
</dbReference>
<reference evidence="2 3" key="1">
    <citation type="submission" date="2019-09" db="EMBL/GenBank/DDBJ databases">
        <title>Ecophysiology of the spiral-shaped methanotroph Methylospira mobilis as revealed by the complete genome sequence.</title>
        <authorList>
            <person name="Oshkin I.Y."/>
            <person name="Dedysh S.N."/>
            <person name="Miroshnikov K."/>
            <person name="Danilova O.V."/>
            <person name="Hakobyan A."/>
            <person name="Liesack W."/>
        </authorList>
    </citation>
    <scope>NUCLEOTIDE SEQUENCE [LARGE SCALE GENOMIC DNA]</scope>
    <source>
        <strain evidence="2 3">Shm1</strain>
    </source>
</reference>
<sequence length="59" mass="6347">MTTLSLSTLTETRNLRQVLSAVSAMVLGGLLILTVGFAPLDTVHNTSHDTRHSANFPCH</sequence>
<name>A0A5Q0BHC8_9GAMM</name>
<dbReference type="OrthoDB" id="9813304at2"/>
<dbReference type="InParanoid" id="A0A5Q0BHC8"/>
<evidence type="ECO:0000313" key="3">
    <source>
        <dbReference type="Proteomes" id="UP000325755"/>
    </source>
</evidence>
<dbReference type="RefSeq" id="WP_153249257.1">
    <property type="nucleotide sequence ID" value="NZ_CP044205.1"/>
</dbReference>
<dbReference type="EMBL" id="CP044205">
    <property type="protein sequence ID" value="QFY43275.1"/>
    <property type="molecule type" value="Genomic_DNA"/>
</dbReference>
<keyword evidence="1" id="KW-0472">Membrane</keyword>
<feature type="transmembrane region" description="Helical" evidence="1">
    <location>
        <begin position="21"/>
        <end position="40"/>
    </location>
</feature>